<sequence length="452" mass="48812">MVVSGAVEADAFEHLLVLAGLEPWDELPLRASALTPRQAARLLAVLLKKPVTPGNFPPRMATSLLLREVLEGGTVSREELLRRVARFDRAVVLRPDGYLAWVMTGRTQQRVAQVQWKNGVFGALGFELGRFYLDTGGVFRPADEHLQPVFSSFVVEVYDDADVINRSLDGAGEAFFELAMAIGKFFTAPTDSVRALQHLPAGIAALISASPEYLERFTYMTRGEQIQAVAKLVTSLYACGGVAKGTTGTVTAAMGGVDAMVPVLSLSAEGALVLERIAVPVGQMASAVGSGVGGLYVLSAASSNAGGSLHAGGSKVEERYRNVEIVDERGDPLGEFDEIQPGLFIEDKSAMNLEVLHPRTGKPMQTAEQWAVKQIYEKTTARIKNLMTRAHATRPAVGGSPTVPPISTLKTYRNFLFRIEEAKPALQEAVSRQLARLTQENPGWKFIATYGQ</sequence>
<dbReference type="OrthoDB" id="4235956at2"/>
<dbReference type="RefSeq" id="WP_120544719.1">
    <property type="nucleotide sequence ID" value="NZ_RAVZ01000338.1"/>
</dbReference>
<reference evidence="2" key="1">
    <citation type="submission" date="2018-09" db="EMBL/GenBank/DDBJ databases">
        <authorList>
            <person name="Livingstone P.G."/>
            <person name="Whitworth D.E."/>
        </authorList>
    </citation>
    <scope>NUCLEOTIDE SEQUENCE [LARGE SCALE GENOMIC DNA]</scope>
    <source>
        <strain evidence="2">CA054A</strain>
    </source>
</reference>
<evidence type="ECO:0000313" key="1">
    <source>
        <dbReference type="EMBL" id="RKG75299.1"/>
    </source>
</evidence>
<gene>
    <name evidence="1" type="ORF">D7V88_33700</name>
</gene>
<name>A0A3A8HVS0_9BACT</name>
<dbReference type="EMBL" id="RAVZ01000338">
    <property type="protein sequence ID" value="RKG75299.1"/>
    <property type="molecule type" value="Genomic_DNA"/>
</dbReference>
<organism evidence="1 2">
    <name type="scientific">Corallococcus terminator</name>
    <dbReference type="NCBI Taxonomy" id="2316733"/>
    <lineage>
        <taxon>Bacteria</taxon>
        <taxon>Pseudomonadati</taxon>
        <taxon>Myxococcota</taxon>
        <taxon>Myxococcia</taxon>
        <taxon>Myxococcales</taxon>
        <taxon>Cystobacterineae</taxon>
        <taxon>Myxococcaceae</taxon>
        <taxon>Corallococcus</taxon>
    </lineage>
</organism>
<accession>A0A3A8HVS0</accession>
<protein>
    <submittedName>
        <fullName evidence="1">Uncharacterized protein</fullName>
    </submittedName>
</protein>
<evidence type="ECO:0000313" key="2">
    <source>
        <dbReference type="Proteomes" id="UP000268094"/>
    </source>
</evidence>
<proteinExistence type="predicted"/>
<dbReference type="AlphaFoldDB" id="A0A3A8HVS0"/>
<dbReference type="Proteomes" id="UP000268094">
    <property type="component" value="Unassembled WGS sequence"/>
</dbReference>
<keyword evidence="2" id="KW-1185">Reference proteome</keyword>
<comment type="caution">
    <text evidence="1">The sequence shown here is derived from an EMBL/GenBank/DDBJ whole genome shotgun (WGS) entry which is preliminary data.</text>
</comment>